<name>A0ABN7SZQ0_OIKDI</name>
<proteinExistence type="predicted"/>
<dbReference type="EMBL" id="OU015567">
    <property type="protein sequence ID" value="CAG5110675.1"/>
    <property type="molecule type" value="Genomic_DNA"/>
</dbReference>
<gene>
    <name evidence="1" type="ORF">OKIOD_LOCUS13818</name>
</gene>
<keyword evidence="2" id="KW-1185">Reference proteome</keyword>
<accession>A0ABN7SZQ0</accession>
<sequence>MSALANINNWDPLHDDNLIMFANEHYYKKPSGMGRLEKPKYHLTQKMKEFYELYKNMNELPDSPHKDH</sequence>
<evidence type="ECO:0000313" key="1">
    <source>
        <dbReference type="EMBL" id="CAG5110675.1"/>
    </source>
</evidence>
<organism evidence="1 2">
    <name type="scientific">Oikopleura dioica</name>
    <name type="common">Tunicate</name>
    <dbReference type="NCBI Taxonomy" id="34765"/>
    <lineage>
        <taxon>Eukaryota</taxon>
        <taxon>Metazoa</taxon>
        <taxon>Chordata</taxon>
        <taxon>Tunicata</taxon>
        <taxon>Appendicularia</taxon>
        <taxon>Copelata</taxon>
        <taxon>Oikopleuridae</taxon>
        <taxon>Oikopleura</taxon>
    </lineage>
</organism>
<evidence type="ECO:0000313" key="2">
    <source>
        <dbReference type="Proteomes" id="UP001158576"/>
    </source>
</evidence>
<reference evidence="1 2" key="1">
    <citation type="submission" date="2021-04" db="EMBL/GenBank/DDBJ databases">
        <authorList>
            <person name="Bliznina A."/>
        </authorList>
    </citation>
    <scope>NUCLEOTIDE SEQUENCE [LARGE SCALE GENOMIC DNA]</scope>
</reference>
<protein>
    <submittedName>
        <fullName evidence="1">Oidioi.mRNA.OKI2018_I69.chr2.g5053.t1.cds</fullName>
    </submittedName>
</protein>
<dbReference type="Proteomes" id="UP001158576">
    <property type="component" value="Chromosome 2"/>
</dbReference>